<name>A0A328BI56_9BACT</name>
<evidence type="ECO:0000313" key="2">
    <source>
        <dbReference type="Proteomes" id="UP000248553"/>
    </source>
</evidence>
<protein>
    <submittedName>
        <fullName evidence="1">Uncharacterized protein</fullName>
    </submittedName>
</protein>
<dbReference type="EMBL" id="QHKM01000004">
    <property type="protein sequence ID" value="RAK66151.1"/>
    <property type="molecule type" value="Genomic_DNA"/>
</dbReference>
<evidence type="ECO:0000313" key="1">
    <source>
        <dbReference type="EMBL" id="RAK66151.1"/>
    </source>
</evidence>
<accession>A0A328BI56</accession>
<comment type="caution">
    <text evidence="1">The sequence shown here is derived from an EMBL/GenBank/DDBJ whole genome shotgun (WGS) entry which is preliminary data.</text>
</comment>
<sequence length="144" mass="15937">MLDAAANQGLGFVRVQLWQRGAPLLSLQTEVDGSVQLSIPADYWADSLQLRAELPGYQPAALTFTPAEVAGVLALPLTRGPVVLPPVRKEGIGYEQRSHVTGGAISVVTYTRPSLLKRVVVYPPWRLYLRAKRLSQHLYYRLVD</sequence>
<dbReference type="Proteomes" id="UP000248553">
    <property type="component" value="Unassembled WGS sequence"/>
</dbReference>
<proteinExistence type="predicted"/>
<reference evidence="2" key="1">
    <citation type="submission" date="2018-05" db="EMBL/GenBank/DDBJ databases">
        <authorList>
            <person name="Nie L."/>
        </authorList>
    </citation>
    <scope>NUCLEOTIDE SEQUENCE [LARGE SCALE GENOMIC DNA]</scope>
    <source>
        <strain evidence="2">NL</strain>
    </source>
</reference>
<organism evidence="1 2">
    <name type="scientific">Hymenobacter edaphi</name>
    <dbReference type="NCBI Taxonomy" id="2211146"/>
    <lineage>
        <taxon>Bacteria</taxon>
        <taxon>Pseudomonadati</taxon>
        <taxon>Bacteroidota</taxon>
        <taxon>Cytophagia</taxon>
        <taxon>Cytophagales</taxon>
        <taxon>Hymenobacteraceae</taxon>
        <taxon>Hymenobacter</taxon>
    </lineage>
</organism>
<keyword evidence="2" id="KW-1185">Reference proteome</keyword>
<gene>
    <name evidence="1" type="ORF">DLM85_15775</name>
</gene>
<dbReference type="AlphaFoldDB" id="A0A328BI56"/>